<sequence length="185" mass="21254">MFLKFNRNNKLPKILFKFEQKSVDSKGYSFTLRRANVEDIDILVHIEEAVYAGTAPWLLRDFLSELSRPNVRLYLVMERKGQVIGFAGVAYQRDQRDMHITNIAIVPVWQNKGLGTLMINELLDFSRKLGVDSMSLEARASNRSAIMLYSRLGFEQSGIKKSYYIGDHEDAISMVNNLDSKTRNN</sequence>
<dbReference type="InterPro" id="IPR006464">
    <property type="entry name" value="AcTrfase_RimI/Ard1"/>
</dbReference>
<dbReference type="InterPro" id="IPR050832">
    <property type="entry name" value="Bact_Acetyltransf"/>
</dbReference>
<dbReference type="Proteomes" id="UP000199271">
    <property type="component" value="Unassembled WGS sequence"/>
</dbReference>
<dbReference type="GeneID" id="34301615"/>
<accession>A0A9Q3XTI1</accession>
<dbReference type="CDD" id="cd04301">
    <property type="entry name" value="NAT_SF"/>
    <property type="match status" value="1"/>
</dbReference>
<evidence type="ECO:0000256" key="2">
    <source>
        <dbReference type="ARBA" id="ARBA00023315"/>
    </source>
</evidence>
<evidence type="ECO:0000313" key="5">
    <source>
        <dbReference type="EMBL" id="MBZ5961711.1"/>
    </source>
</evidence>
<dbReference type="Pfam" id="PF00583">
    <property type="entry name" value="Acetyltransf_1"/>
    <property type="match status" value="1"/>
</dbReference>
<dbReference type="Proteomes" id="UP000752647">
    <property type="component" value="Unassembled WGS sequence"/>
</dbReference>
<dbReference type="OMA" id="IEREVYA"/>
<dbReference type="GO" id="GO:0005840">
    <property type="term" value="C:ribosome"/>
    <property type="evidence" value="ECO:0007669"/>
    <property type="project" value="UniProtKB-KW"/>
</dbReference>
<protein>
    <submittedName>
        <fullName evidence="5">Ribosomal protein S18-alanine N-acetyltransferase</fullName>
    </submittedName>
    <submittedName>
        <fullName evidence="4">Ribosomal-protein-S18p-alanine acetyltransferase</fullName>
        <ecNumber evidence="4">2.3.1.-</ecNumber>
    </submittedName>
</protein>
<evidence type="ECO:0000259" key="3">
    <source>
        <dbReference type="PROSITE" id="PS51186"/>
    </source>
</evidence>
<dbReference type="EMBL" id="JAHBFI010000001">
    <property type="protein sequence ID" value="MBZ5961711.1"/>
    <property type="molecule type" value="Genomic_DNA"/>
</dbReference>
<dbReference type="AlphaFoldDB" id="A0A9Q3XTI1"/>
<reference evidence="5" key="2">
    <citation type="submission" date="2021-05" db="EMBL/GenBank/DDBJ databases">
        <title>Pangenome of Leuconostoc gelidum warrants species status for Leuconostoc gelidum subsp. gasicomitatum.</title>
        <authorList>
            <person name="Johansson P."/>
            <person name="Sade E."/>
            <person name="Hultman J."/>
            <person name="Auvinen P."/>
            <person name="Bjorkroth J."/>
        </authorList>
    </citation>
    <scope>NUCLEOTIDE SEQUENCE</scope>
    <source>
        <strain evidence="5">A.21.4</strain>
    </source>
</reference>
<dbReference type="EC" id="2.3.1.-" evidence="4"/>
<keyword evidence="2 4" id="KW-0012">Acyltransferase</keyword>
<dbReference type="InterPro" id="IPR000182">
    <property type="entry name" value="GNAT_dom"/>
</dbReference>
<keyword evidence="5" id="KW-0689">Ribosomal protein</keyword>
<evidence type="ECO:0000256" key="1">
    <source>
        <dbReference type="ARBA" id="ARBA00022679"/>
    </source>
</evidence>
<dbReference type="EMBL" id="FBSY01000017">
    <property type="protein sequence ID" value="CUW16372.1"/>
    <property type="molecule type" value="Genomic_DNA"/>
</dbReference>
<gene>
    <name evidence="5" type="primary">rimI</name>
    <name evidence="4" type="ORF">C122C_1477</name>
    <name evidence="5" type="ORF">KIJ12_00770</name>
</gene>
<dbReference type="PANTHER" id="PTHR43877">
    <property type="entry name" value="AMINOALKYLPHOSPHONATE N-ACETYLTRANSFERASE-RELATED-RELATED"/>
    <property type="match status" value="1"/>
</dbReference>
<keyword evidence="6" id="KW-1185">Reference proteome</keyword>
<keyword evidence="5" id="KW-0687">Ribonucleoprotein</keyword>
<dbReference type="Gene3D" id="3.40.630.30">
    <property type="match status" value="1"/>
</dbReference>
<keyword evidence="1 4" id="KW-0808">Transferase</keyword>
<dbReference type="PROSITE" id="PS51186">
    <property type="entry name" value="GNAT"/>
    <property type="match status" value="1"/>
</dbReference>
<dbReference type="InterPro" id="IPR016181">
    <property type="entry name" value="Acyl_CoA_acyltransferase"/>
</dbReference>
<evidence type="ECO:0000313" key="6">
    <source>
        <dbReference type="Proteomes" id="UP000199271"/>
    </source>
</evidence>
<reference evidence="4 6" key="1">
    <citation type="submission" date="2015-12" db="EMBL/GenBank/DDBJ databases">
        <authorList>
            <person name="Andreevskaya M."/>
        </authorList>
    </citation>
    <scope>NUCLEOTIDE SEQUENCE [LARGE SCALE GENOMIC DNA]</scope>
    <source>
        <strain evidence="4 6">C122c</strain>
    </source>
</reference>
<comment type="caution">
    <text evidence="5">The sequence shown here is derived from an EMBL/GenBank/DDBJ whole genome shotgun (WGS) entry which is preliminary data.</text>
</comment>
<dbReference type="RefSeq" id="WP_010386336.1">
    <property type="nucleotide sequence ID" value="NZ_BPKT01000001.1"/>
</dbReference>
<proteinExistence type="predicted"/>
<dbReference type="PANTHER" id="PTHR43877:SF2">
    <property type="entry name" value="AMINOALKYLPHOSPHONATE N-ACETYLTRANSFERASE-RELATED"/>
    <property type="match status" value="1"/>
</dbReference>
<dbReference type="GO" id="GO:0008080">
    <property type="term" value="F:N-acetyltransferase activity"/>
    <property type="evidence" value="ECO:0007669"/>
    <property type="project" value="InterPro"/>
</dbReference>
<name>A0A9Q3XTI1_9LACO</name>
<organism evidence="5 7">
    <name type="scientific">Leuconostoc gasicomitatum</name>
    <dbReference type="NCBI Taxonomy" id="115778"/>
    <lineage>
        <taxon>Bacteria</taxon>
        <taxon>Bacillati</taxon>
        <taxon>Bacillota</taxon>
        <taxon>Bacilli</taxon>
        <taxon>Lactobacillales</taxon>
        <taxon>Lactobacillaceae</taxon>
        <taxon>Leuconostoc</taxon>
        <taxon>Leuconostoc gelidum group</taxon>
    </lineage>
</organism>
<dbReference type="NCBIfam" id="TIGR01575">
    <property type="entry name" value="rimI"/>
    <property type="match status" value="1"/>
</dbReference>
<dbReference type="SUPFAM" id="SSF55729">
    <property type="entry name" value="Acyl-CoA N-acyltransferases (Nat)"/>
    <property type="match status" value="1"/>
</dbReference>
<feature type="domain" description="N-acetyltransferase" evidence="3">
    <location>
        <begin position="30"/>
        <end position="179"/>
    </location>
</feature>
<evidence type="ECO:0000313" key="7">
    <source>
        <dbReference type="Proteomes" id="UP000752647"/>
    </source>
</evidence>
<evidence type="ECO:0000313" key="4">
    <source>
        <dbReference type="EMBL" id="CUW16372.1"/>
    </source>
</evidence>